<organism evidence="7 8">
    <name type="scientific">Sorangium cellulosum (strain So ce56)</name>
    <name type="common">Polyangium cellulosum (strain So ce56)</name>
    <dbReference type="NCBI Taxonomy" id="448385"/>
    <lineage>
        <taxon>Bacteria</taxon>
        <taxon>Pseudomonadati</taxon>
        <taxon>Myxococcota</taxon>
        <taxon>Polyangia</taxon>
        <taxon>Polyangiales</taxon>
        <taxon>Polyangiaceae</taxon>
        <taxon>Sorangium</taxon>
    </lineage>
</organism>
<evidence type="ECO:0000256" key="1">
    <source>
        <dbReference type="ARBA" id="ARBA00009986"/>
    </source>
</evidence>
<dbReference type="InterPro" id="IPR015590">
    <property type="entry name" value="Aldehyde_DH_dom"/>
</dbReference>
<dbReference type="AlphaFoldDB" id="A9FNC8"/>
<dbReference type="InterPro" id="IPR044151">
    <property type="entry name" value="ALDH_KGSADH"/>
</dbReference>
<dbReference type="GO" id="GO:0047533">
    <property type="term" value="F:2,5-dioxovalerate dehydrogenase (NADP+) activity"/>
    <property type="evidence" value="ECO:0007669"/>
    <property type="project" value="UniProtKB-EC"/>
</dbReference>
<dbReference type="eggNOG" id="COG1012">
    <property type="taxonomic scope" value="Bacteria"/>
</dbReference>
<reference evidence="7 8" key="1">
    <citation type="journal article" date="2007" name="Nat. Biotechnol.">
        <title>Complete genome sequence of the myxobacterium Sorangium cellulosum.</title>
        <authorList>
            <person name="Schneiker S."/>
            <person name="Perlova O."/>
            <person name="Kaiser O."/>
            <person name="Gerth K."/>
            <person name="Alici A."/>
            <person name="Altmeyer M.O."/>
            <person name="Bartels D."/>
            <person name="Bekel T."/>
            <person name="Beyer S."/>
            <person name="Bode E."/>
            <person name="Bode H.B."/>
            <person name="Bolten C.J."/>
            <person name="Choudhuri J.V."/>
            <person name="Doss S."/>
            <person name="Elnakady Y.A."/>
            <person name="Frank B."/>
            <person name="Gaigalat L."/>
            <person name="Goesmann A."/>
            <person name="Groeger C."/>
            <person name="Gross F."/>
            <person name="Jelsbak L."/>
            <person name="Jelsbak L."/>
            <person name="Kalinowski J."/>
            <person name="Kegler C."/>
            <person name="Knauber T."/>
            <person name="Konietzny S."/>
            <person name="Kopp M."/>
            <person name="Krause L."/>
            <person name="Krug D."/>
            <person name="Linke B."/>
            <person name="Mahmud T."/>
            <person name="Martinez-Arias R."/>
            <person name="McHardy A.C."/>
            <person name="Merai M."/>
            <person name="Meyer F."/>
            <person name="Mormann S."/>
            <person name="Munoz-Dorado J."/>
            <person name="Perez J."/>
            <person name="Pradella S."/>
            <person name="Rachid S."/>
            <person name="Raddatz G."/>
            <person name="Rosenau F."/>
            <person name="Rueckert C."/>
            <person name="Sasse F."/>
            <person name="Scharfe M."/>
            <person name="Schuster S.C."/>
            <person name="Suen G."/>
            <person name="Treuner-Lange A."/>
            <person name="Velicer G.J."/>
            <person name="Vorholter F.-J."/>
            <person name="Weissman K.J."/>
            <person name="Welch R.D."/>
            <person name="Wenzel S.C."/>
            <person name="Whitworth D.E."/>
            <person name="Wilhelm S."/>
            <person name="Wittmann C."/>
            <person name="Bloecker H."/>
            <person name="Puehler A."/>
            <person name="Mueller R."/>
        </authorList>
    </citation>
    <scope>NUCLEOTIDE SEQUENCE [LARGE SCALE GENOMIC DNA]</scope>
    <source>
        <strain evidence="8">So ce56</strain>
    </source>
</reference>
<dbReference type="CDD" id="cd07129">
    <property type="entry name" value="ALDH_KGSADH"/>
    <property type="match status" value="1"/>
</dbReference>
<dbReference type="InterPro" id="IPR016162">
    <property type="entry name" value="Ald_DH_N"/>
</dbReference>
<evidence type="ECO:0000256" key="2">
    <source>
        <dbReference type="ARBA" id="ARBA00023002"/>
    </source>
</evidence>
<dbReference type="FunFam" id="3.40.605.10:FF:000037">
    <property type="entry name" value="NADP-dependent fatty aldehyde dehydrogenase"/>
    <property type="match status" value="1"/>
</dbReference>
<sequence>MTRRPMEFLAHNAATGEKLGAYRDATADEIDAAARAAVAAAPALAGLAPEMRARLLETAADEIMALGDPLIQTAHRETGLPVARLEGERGRTTGQLRLFAAVVREGSWVDARIDPALPDRKPLPRPDVRRMLRPLGPVAVFGASNFPLAFSVAGGDTASALAAGNPVVVKAHPAHPGTSELAASALRSAVQKAGLPAGVFGMVHGASPEVSLALVRHEAIQAVGFTGSTRAGRALCDAAAARPRPIPVFAEMSSINPLVVLPGALRERRDAIAEGLINSCTLGVGQFCTKPGLVLGLASPEWDAFARSVADRARAITPGVMLHAGIQASFDRSVRELRGVEWLTDTGARVARVSAADFAREPHLAHEIFGPYTLLVTASTRGELLQLLGALDGQLTATLHGTADDLAAAQDLVDVLGRVAGRLVFGGYPTGVEVSPAMHHGGPYPASSDVRFTSVGTAAILRFARPVCYQSCPPALLPPELRDENPLGISRLVDGRATRDAIAPGAPRA</sequence>
<dbReference type="Proteomes" id="UP000002139">
    <property type="component" value="Chromosome"/>
</dbReference>
<dbReference type="PANTHER" id="PTHR43353:SF3">
    <property type="entry name" value="ALDEHYDE DEHYDROGENASE-RELATED"/>
    <property type="match status" value="1"/>
</dbReference>
<dbReference type="KEGG" id="scl:sce8242"/>
<keyword evidence="8" id="KW-1185">Reference proteome</keyword>
<protein>
    <recommendedName>
        <fullName evidence="5">2,5-dioxovalerate dehydrogenase</fullName>
        <ecNumber evidence="5">1.2.1.26</ecNumber>
    </recommendedName>
</protein>
<evidence type="ECO:0000313" key="8">
    <source>
        <dbReference type="Proteomes" id="UP000002139"/>
    </source>
</evidence>
<dbReference type="InterPro" id="IPR016161">
    <property type="entry name" value="Ald_DH/histidinol_DH"/>
</dbReference>
<name>A9FNC8_SORC5</name>
<dbReference type="EC" id="1.2.1.26" evidence="5"/>
<dbReference type="InterPro" id="IPR016163">
    <property type="entry name" value="Ald_DH_C"/>
</dbReference>
<gene>
    <name evidence="7" type="primary">aldH</name>
    <name evidence="7" type="ordered locus">sce8242</name>
</gene>
<proteinExistence type="inferred from homology"/>
<dbReference type="Gene3D" id="3.40.605.10">
    <property type="entry name" value="Aldehyde Dehydrogenase, Chain A, domain 1"/>
    <property type="match status" value="1"/>
</dbReference>
<dbReference type="EMBL" id="AM746676">
    <property type="protein sequence ID" value="CAN98412.1"/>
    <property type="molecule type" value="Genomic_DNA"/>
</dbReference>
<dbReference type="Pfam" id="PF00171">
    <property type="entry name" value="Aldedh"/>
    <property type="match status" value="1"/>
</dbReference>
<evidence type="ECO:0000256" key="4">
    <source>
        <dbReference type="ARBA" id="ARBA00051918"/>
    </source>
</evidence>
<comment type="catalytic activity">
    <reaction evidence="3">
        <text>2,5-dioxopentanoate + NAD(+) + H2O = 2-oxoglutarate + NADH + 2 H(+)</text>
        <dbReference type="Rhea" id="RHEA:47152"/>
        <dbReference type="ChEBI" id="CHEBI:15377"/>
        <dbReference type="ChEBI" id="CHEBI:15378"/>
        <dbReference type="ChEBI" id="CHEBI:16810"/>
        <dbReference type="ChEBI" id="CHEBI:57540"/>
        <dbReference type="ChEBI" id="CHEBI:57945"/>
        <dbReference type="ChEBI" id="CHEBI:58136"/>
    </reaction>
</comment>
<dbReference type="SUPFAM" id="SSF53720">
    <property type="entry name" value="ALDH-like"/>
    <property type="match status" value="1"/>
</dbReference>
<comment type="similarity">
    <text evidence="1">Belongs to the aldehyde dehydrogenase family.</text>
</comment>
<evidence type="ECO:0000313" key="7">
    <source>
        <dbReference type="EMBL" id="CAN98412.1"/>
    </source>
</evidence>
<evidence type="ECO:0000259" key="6">
    <source>
        <dbReference type="Pfam" id="PF00171"/>
    </source>
</evidence>
<evidence type="ECO:0000256" key="5">
    <source>
        <dbReference type="ARBA" id="ARBA00067023"/>
    </source>
</evidence>
<dbReference type="InterPro" id="IPR050740">
    <property type="entry name" value="Aldehyde_DH_Superfamily"/>
</dbReference>
<dbReference type="HOGENOM" id="CLU_027555_0_0_7"/>
<dbReference type="PANTHER" id="PTHR43353">
    <property type="entry name" value="SUCCINATE-SEMIALDEHYDE DEHYDROGENASE, MITOCHONDRIAL"/>
    <property type="match status" value="1"/>
</dbReference>
<evidence type="ECO:0000256" key="3">
    <source>
        <dbReference type="ARBA" id="ARBA00050769"/>
    </source>
</evidence>
<comment type="catalytic activity">
    <reaction evidence="4">
        <text>2,5-dioxopentanoate + NADP(+) + H2O = 2-oxoglutarate + NADPH + 2 H(+)</text>
        <dbReference type="Rhea" id="RHEA:11296"/>
        <dbReference type="ChEBI" id="CHEBI:15377"/>
        <dbReference type="ChEBI" id="CHEBI:15378"/>
        <dbReference type="ChEBI" id="CHEBI:16810"/>
        <dbReference type="ChEBI" id="CHEBI:57783"/>
        <dbReference type="ChEBI" id="CHEBI:58136"/>
        <dbReference type="ChEBI" id="CHEBI:58349"/>
        <dbReference type="EC" id="1.2.1.26"/>
    </reaction>
</comment>
<dbReference type="STRING" id="448385.sce8242"/>
<dbReference type="Gene3D" id="3.40.309.10">
    <property type="entry name" value="Aldehyde Dehydrogenase, Chain A, domain 2"/>
    <property type="match status" value="1"/>
</dbReference>
<keyword evidence="2 7" id="KW-0560">Oxidoreductase</keyword>
<feature type="domain" description="Aldehyde dehydrogenase" evidence="6">
    <location>
        <begin position="10"/>
        <end position="321"/>
    </location>
</feature>
<accession>A9FNC8</accession>